<evidence type="ECO:0000256" key="1">
    <source>
        <dbReference type="SAM" id="MobiDB-lite"/>
    </source>
</evidence>
<protein>
    <submittedName>
        <fullName evidence="2">Uncharacterized protein</fullName>
    </submittedName>
</protein>
<reference evidence="2 3" key="1">
    <citation type="submission" date="2022-05" db="EMBL/GenBank/DDBJ databases">
        <authorList>
            <consortium name="Genoscope - CEA"/>
            <person name="William W."/>
        </authorList>
    </citation>
    <scope>NUCLEOTIDE SEQUENCE [LARGE SCALE GENOMIC DNA]</scope>
</reference>
<comment type="caution">
    <text evidence="2">The sequence shown here is derived from an EMBL/GenBank/DDBJ whole genome shotgun (WGS) entry which is preliminary data.</text>
</comment>
<dbReference type="Proteomes" id="UP001159427">
    <property type="component" value="Unassembled WGS sequence"/>
</dbReference>
<organism evidence="2 3">
    <name type="scientific">Porites evermanni</name>
    <dbReference type="NCBI Taxonomy" id="104178"/>
    <lineage>
        <taxon>Eukaryota</taxon>
        <taxon>Metazoa</taxon>
        <taxon>Cnidaria</taxon>
        <taxon>Anthozoa</taxon>
        <taxon>Hexacorallia</taxon>
        <taxon>Scleractinia</taxon>
        <taxon>Fungiina</taxon>
        <taxon>Poritidae</taxon>
        <taxon>Porites</taxon>
    </lineage>
</organism>
<evidence type="ECO:0000313" key="3">
    <source>
        <dbReference type="Proteomes" id="UP001159427"/>
    </source>
</evidence>
<accession>A0ABN8N7J2</accession>
<feature type="region of interest" description="Disordered" evidence="1">
    <location>
        <begin position="198"/>
        <end position="225"/>
    </location>
</feature>
<proteinExistence type="predicted"/>
<dbReference type="EMBL" id="CALNXI010000762">
    <property type="protein sequence ID" value="CAH3044808.1"/>
    <property type="molecule type" value="Genomic_DNA"/>
</dbReference>
<feature type="compositionally biased region" description="Basic residues" evidence="1">
    <location>
        <begin position="208"/>
        <end position="225"/>
    </location>
</feature>
<gene>
    <name evidence="2" type="ORF">PEVE_00040925</name>
</gene>
<evidence type="ECO:0000313" key="2">
    <source>
        <dbReference type="EMBL" id="CAH3044808.1"/>
    </source>
</evidence>
<keyword evidence="3" id="KW-1185">Reference proteome</keyword>
<sequence>MWRGGELDKDNPQLLTLVHGIDRKGRPVIRAYRGNARHPVYQEYQEVINKNYEKAARLSQFSRGCESPLYRVNNSSSDLCYSESISASTSTPRTRAMSHWTPSLSGVRSPTIVPEVKGMQAIISRLRSSLAIHAGLGPTNSEVNFLPVIPVRVRKPPSSNCLKNERPTGNTVPKKMECDSIKYNNVAEEKTLSSYTESCGGGKGTFHQTRKVKKRKKKKTLRSKKLKSKIKPISADMVPLNSINSKYLLS</sequence>
<name>A0ABN8N7J2_9CNID</name>